<dbReference type="Gene3D" id="3.40.47.10">
    <property type="match status" value="1"/>
</dbReference>
<comment type="caution">
    <text evidence="18">The sequence shown here is derived from an EMBL/GenBank/DDBJ whole genome shotgun (WGS) entry which is preliminary data.</text>
</comment>
<dbReference type="Pfam" id="PF00109">
    <property type="entry name" value="ketoacyl-synt"/>
    <property type="match status" value="1"/>
</dbReference>
<evidence type="ECO:0000256" key="12">
    <source>
        <dbReference type="ARBA" id="ARBA00047318"/>
    </source>
</evidence>
<dbReference type="SUPFAM" id="SSF53901">
    <property type="entry name" value="Thiolase-like"/>
    <property type="match status" value="2"/>
</dbReference>
<comment type="function">
    <text evidence="11 14">Involved in the type II fatty acid elongation cycle. Catalyzes the elongation of a wide range of acyl-ACP by the addition of two carbons from malonyl-ACP to an acyl acceptor. Can efficiently catalyze the conversion of palmitoleoyl-ACP (cis-hexadec-9-enoyl-ACP) to cis-vaccenoyl-ACP (cis-octadec-11-enoyl-ACP), an essential step in the thermal regulation of fatty acid composition.</text>
</comment>
<feature type="active site" description="For beta-ketoacyl synthase activity" evidence="15">
    <location>
        <position position="164"/>
    </location>
</feature>
<dbReference type="EC" id="2.3.1.179" evidence="3 14"/>
<evidence type="ECO:0000256" key="16">
    <source>
        <dbReference type="RuleBase" id="RU003694"/>
    </source>
</evidence>
<evidence type="ECO:0000256" key="11">
    <source>
        <dbReference type="ARBA" id="ARBA00024006"/>
    </source>
</evidence>
<dbReference type="InterPro" id="IPR000794">
    <property type="entry name" value="Beta-ketoacyl_synthase"/>
</dbReference>
<dbReference type="Pfam" id="PF02801">
    <property type="entry name" value="Ketoacyl-synt_C"/>
    <property type="match status" value="1"/>
</dbReference>
<dbReference type="InterPro" id="IPR016039">
    <property type="entry name" value="Thiolase-like"/>
</dbReference>
<dbReference type="NCBIfam" id="TIGR03150">
    <property type="entry name" value="fabF"/>
    <property type="match status" value="1"/>
</dbReference>
<dbReference type="InterPro" id="IPR014031">
    <property type="entry name" value="Ketoacyl_synth_C"/>
</dbReference>
<dbReference type="AlphaFoldDB" id="A0A2M8PH96"/>
<accession>A0A2M8PH96</accession>
<dbReference type="InterPro" id="IPR014030">
    <property type="entry name" value="Ketoacyl_synth_N"/>
</dbReference>
<comment type="similarity">
    <text evidence="2 14 16">Belongs to the thiolase-like superfamily. Beta-ketoacyl-ACP synthases family.</text>
</comment>
<dbReference type="SMART" id="SM00825">
    <property type="entry name" value="PKS_KS"/>
    <property type="match status" value="1"/>
</dbReference>
<evidence type="ECO:0000256" key="1">
    <source>
        <dbReference type="ARBA" id="ARBA00005194"/>
    </source>
</evidence>
<evidence type="ECO:0000256" key="2">
    <source>
        <dbReference type="ARBA" id="ARBA00008467"/>
    </source>
</evidence>
<dbReference type="InterPro" id="IPR017568">
    <property type="entry name" value="3-oxoacyl-ACP_synth-2"/>
</dbReference>
<dbReference type="PIRSF" id="PIRSF000447">
    <property type="entry name" value="KAS_II"/>
    <property type="match status" value="1"/>
</dbReference>
<dbReference type="PROSITE" id="PS00606">
    <property type="entry name" value="KS3_1"/>
    <property type="match status" value="1"/>
</dbReference>
<evidence type="ECO:0000256" key="9">
    <source>
        <dbReference type="ARBA" id="ARBA00023160"/>
    </source>
</evidence>
<dbReference type="PANTHER" id="PTHR11712">
    <property type="entry name" value="POLYKETIDE SYNTHASE-RELATED"/>
    <property type="match status" value="1"/>
</dbReference>
<dbReference type="InterPro" id="IPR020841">
    <property type="entry name" value="PKS_Beta-ketoAc_synthase_dom"/>
</dbReference>
<evidence type="ECO:0000256" key="8">
    <source>
        <dbReference type="ARBA" id="ARBA00023098"/>
    </source>
</evidence>
<gene>
    <name evidence="18" type="primary">fabF</name>
    <name evidence="18" type="ORF">CUN49_02975</name>
</gene>
<evidence type="ECO:0000256" key="4">
    <source>
        <dbReference type="ARBA" id="ARBA00014657"/>
    </source>
</evidence>
<evidence type="ECO:0000256" key="14">
    <source>
        <dbReference type="PIRNR" id="PIRNR000447"/>
    </source>
</evidence>
<evidence type="ECO:0000256" key="13">
    <source>
        <dbReference type="ARBA" id="ARBA00047659"/>
    </source>
</evidence>
<dbReference type="FunFam" id="3.40.47.10:FF:000009">
    <property type="entry name" value="3-oxoacyl-[acyl-carrier-protein] synthase 2"/>
    <property type="match status" value="1"/>
</dbReference>
<feature type="domain" description="Ketosynthase family 3 (KS3)" evidence="17">
    <location>
        <begin position="3"/>
        <end position="411"/>
    </location>
</feature>
<keyword evidence="9 14" id="KW-0275">Fatty acid biosynthesis</keyword>
<evidence type="ECO:0000256" key="3">
    <source>
        <dbReference type="ARBA" id="ARBA00012356"/>
    </source>
</evidence>
<dbReference type="EMBL" id="PGTM01000024">
    <property type="protein sequence ID" value="PJF36912.1"/>
    <property type="molecule type" value="Genomic_DNA"/>
</dbReference>
<dbReference type="GO" id="GO:0004315">
    <property type="term" value="F:3-oxoacyl-[acyl-carrier-protein] synthase activity"/>
    <property type="evidence" value="ECO:0007669"/>
    <property type="project" value="UniProtKB-UniRule"/>
</dbReference>
<dbReference type="Proteomes" id="UP000229681">
    <property type="component" value="Unassembled WGS sequence"/>
</dbReference>
<proteinExistence type="inferred from homology"/>
<evidence type="ECO:0000256" key="5">
    <source>
        <dbReference type="ARBA" id="ARBA00022516"/>
    </source>
</evidence>
<dbReference type="PROSITE" id="PS52004">
    <property type="entry name" value="KS3_2"/>
    <property type="match status" value="1"/>
</dbReference>
<protein>
    <recommendedName>
        <fullName evidence="4 14">3-oxoacyl-[acyl-carrier-protein] synthase 2</fullName>
        <ecNumber evidence="3 14">2.3.1.179</ecNumber>
    </recommendedName>
</protein>
<sequence length="418" mass="44358">MVRRRVVVTGMGILCPIGNDVPSAWQNLIAGKCGIQTIQRFDSSALSVRIAGEVRDFDAKALFGNREARRMDRVTQLAMAATLQALEQAKLDMSAEDPYEVGCLIGSGVGGIETLLEGVRVSHEKGFKFVSPLLVPMMLTDSPVGRVAIEFNFRGPNMSISTACATGNNAIGEAAEMIRRGAAEVMICGSTEAAIVPLAVAGFANMGALSTRNDDPATASRPFDKDRDGFVIAEGAAILVLEALEHAQRRNATILAELLGYATTDDAYHITAPMEDGGGAQMAMRKALHDAGLTIEQIDYINAHGTSTPLNDAAETRAVKAVFGERAYQVKISSVKGAVGHMLGAAGSVEAVFSVQSILHNFVPPTINYHTPDPECDLDYTPNHGVAHTVRYVMSNSFGFGGHNAVLIFGKYSGNGSQ</sequence>
<dbReference type="UniPathway" id="UPA00094"/>
<comment type="pathway">
    <text evidence="1 14">Lipid metabolism; fatty acid biosynthesis.</text>
</comment>
<reference evidence="18 19" key="1">
    <citation type="submission" date="2017-11" db="EMBL/GenBank/DDBJ databases">
        <title>Evolution of Phototrophy in the Chloroflexi Phylum Driven by Horizontal Gene Transfer.</title>
        <authorList>
            <person name="Ward L.M."/>
            <person name="Hemp J."/>
            <person name="Shih P.M."/>
            <person name="Mcglynn S.E."/>
            <person name="Fischer W."/>
        </authorList>
    </citation>
    <scope>NUCLEOTIDE SEQUENCE [LARGE SCALE GENOMIC DNA]</scope>
    <source>
        <strain evidence="18">JP3_13</strain>
    </source>
</reference>
<evidence type="ECO:0000256" key="6">
    <source>
        <dbReference type="ARBA" id="ARBA00022679"/>
    </source>
</evidence>
<dbReference type="InterPro" id="IPR018201">
    <property type="entry name" value="Ketoacyl_synth_AS"/>
</dbReference>
<dbReference type="GO" id="GO:0006633">
    <property type="term" value="P:fatty acid biosynthetic process"/>
    <property type="evidence" value="ECO:0007669"/>
    <property type="project" value="UniProtKB-UniRule"/>
</dbReference>
<evidence type="ECO:0000259" key="17">
    <source>
        <dbReference type="PROSITE" id="PS52004"/>
    </source>
</evidence>
<keyword evidence="8" id="KW-0443">Lipid metabolism</keyword>
<comment type="catalytic activity">
    <reaction evidence="13 14">
        <text>a fatty acyl-[ACP] + malonyl-[ACP] + H(+) = a 3-oxoacyl-[ACP] + holo-[ACP] + CO2</text>
        <dbReference type="Rhea" id="RHEA:22836"/>
        <dbReference type="Rhea" id="RHEA-COMP:9623"/>
        <dbReference type="Rhea" id="RHEA-COMP:9685"/>
        <dbReference type="Rhea" id="RHEA-COMP:9916"/>
        <dbReference type="Rhea" id="RHEA-COMP:14125"/>
        <dbReference type="ChEBI" id="CHEBI:15378"/>
        <dbReference type="ChEBI" id="CHEBI:16526"/>
        <dbReference type="ChEBI" id="CHEBI:64479"/>
        <dbReference type="ChEBI" id="CHEBI:78449"/>
        <dbReference type="ChEBI" id="CHEBI:78776"/>
        <dbReference type="ChEBI" id="CHEBI:138651"/>
    </reaction>
</comment>
<evidence type="ECO:0000256" key="7">
    <source>
        <dbReference type="ARBA" id="ARBA00022832"/>
    </source>
</evidence>
<dbReference type="CDD" id="cd00834">
    <property type="entry name" value="KAS_I_II"/>
    <property type="match status" value="1"/>
</dbReference>
<evidence type="ECO:0000313" key="19">
    <source>
        <dbReference type="Proteomes" id="UP000229681"/>
    </source>
</evidence>
<evidence type="ECO:0000256" key="15">
    <source>
        <dbReference type="PIRSR" id="PIRSR000447-1"/>
    </source>
</evidence>
<comment type="catalytic activity">
    <reaction evidence="12 14">
        <text>(9Z)-hexadecenoyl-[ACP] + malonyl-[ACP] + H(+) = 3-oxo-(11Z)-octadecenoyl-[ACP] + holo-[ACP] + CO2</text>
        <dbReference type="Rhea" id="RHEA:55040"/>
        <dbReference type="Rhea" id="RHEA-COMP:9623"/>
        <dbReference type="Rhea" id="RHEA-COMP:9685"/>
        <dbReference type="Rhea" id="RHEA-COMP:10800"/>
        <dbReference type="Rhea" id="RHEA-COMP:14074"/>
        <dbReference type="ChEBI" id="CHEBI:15378"/>
        <dbReference type="ChEBI" id="CHEBI:16526"/>
        <dbReference type="ChEBI" id="CHEBI:64479"/>
        <dbReference type="ChEBI" id="CHEBI:78449"/>
        <dbReference type="ChEBI" id="CHEBI:83989"/>
        <dbReference type="ChEBI" id="CHEBI:138538"/>
        <dbReference type="EC" id="2.3.1.179"/>
    </reaction>
</comment>
<keyword evidence="7" id="KW-0276">Fatty acid metabolism</keyword>
<keyword evidence="6 14" id="KW-0808">Transferase</keyword>
<keyword evidence="5 14" id="KW-0444">Lipid biosynthesis</keyword>
<dbReference type="NCBIfam" id="NF005589">
    <property type="entry name" value="PRK07314.1"/>
    <property type="match status" value="1"/>
</dbReference>
<dbReference type="PANTHER" id="PTHR11712:SF336">
    <property type="entry name" value="3-OXOACYL-[ACYL-CARRIER-PROTEIN] SYNTHASE, MITOCHONDRIAL"/>
    <property type="match status" value="1"/>
</dbReference>
<evidence type="ECO:0000256" key="10">
    <source>
        <dbReference type="ARBA" id="ARBA00023315"/>
    </source>
</evidence>
<organism evidence="18 19">
    <name type="scientific">Candidatus Thermofonsia Clade 1 bacterium</name>
    <dbReference type="NCBI Taxonomy" id="2364210"/>
    <lineage>
        <taxon>Bacteria</taxon>
        <taxon>Bacillati</taxon>
        <taxon>Chloroflexota</taxon>
        <taxon>Candidatus Thermofontia</taxon>
        <taxon>Candidatus Thermofonsia Clade 1</taxon>
    </lineage>
</organism>
<name>A0A2M8PH96_9CHLR</name>
<keyword evidence="10 14" id="KW-0012">Acyltransferase</keyword>
<evidence type="ECO:0000313" key="18">
    <source>
        <dbReference type="EMBL" id="PJF36912.1"/>
    </source>
</evidence>